<feature type="compositionally biased region" description="Low complexity" evidence="1">
    <location>
        <begin position="184"/>
        <end position="193"/>
    </location>
</feature>
<feature type="compositionally biased region" description="Polar residues" evidence="1">
    <location>
        <begin position="215"/>
        <end position="224"/>
    </location>
</feature>
<dbReference type="Proteomes" id="UP001151518">
    <property type="component" value="Unassembled WGS sequence"/>
</dbReference>
<reference evidence="2" key="1">
    <citation type="submission" date="2022-07" db="EMBL/GenBank/DDBJ databases">
        <title>Phylogenomic reconstructions and comparative analyses of Kickxellomycotina fungi.</title>
        <authorList>
            <person name="Reynolds N.K."/>
            <person name="Stajich J.E."/>
            <person name="Barry K."/>
            <person name="Grigoriev I.V."/>
            <person name="Crous P."/>
            <person name="Smith M.E."/>
        </authorList>
    </citation>
    <scope>NUCLEOTIDE SEQUENCE</scope>
    <source>
        <strain evidence="2">NRRL 3115</strain>
    </source>
</reference>
<feature type="compositionally biased region" description="Basic and acidic residues" evidence="1">
    <location>
        <begin position="70"/>
        <end position="80"/>
    </location>
</feature>
<feature type="compositionally biased region" description="Polar residues" evidence="1">
    <location>
        <begin position="115"/>
        <end position="126"/>
    </location>
</feature>
<dbReference type="OrthoDB" id="10371148at2759"/>
<feature type="compositionally biased region" description="Polar residues" evidence="1">
    <location>
        <begin position="160"/>
        <end position="176"/>
    </location>
</feature>
<evidence type="ECO:0000313" key="3">
    <source>
        <dbReference type="Proteomes" id="UP001151518"/>
    </source>
</evidence>
<dbReference type="AlphaFoldDB" id="A0A9W8G9Q8"/>
<feature type="region of interest" description="Disordered" evidence="1">
    <location>
        <begin position="1"/>
        <end position="96"/>
    </location>
</feature>
<feature type="compositionally biased region" description="Polar residues" evidence="1">
    <location>
        <begin position="303"/>
        <end position="326"/>
    </location>
</feature>
<accession>A0A9W8G9Q8</accession>
<dbReference type="EMBL" id="JANBTW010000016">
    <property type="protein sequence ID" value="KAJ2678958.1"/>
    <property type="molecule type" value="Genomic_DNA"/>
</dbReference>
<feature type="compositionally biased region" description="Basic and acidic residues" evidence="1">
    <location>
        <begin position="226"/>
        <end position="249"/>
    </location>
</feature>
<gene>
    <name evidence="2" type="ORF">GGI25_001947</name>
</gene>
<feature type="compositionally biased region" description="Polar residues" evidence="1">
    <location>
        <begin position="355"/>
        <end position="374"/>
    </location>
</feature>
<name>A0A9W8G9Q8_9FUNG</name>
<protein>
    <submittedName>
        <fullName evidence="2">Uncharacterized protein</fullName>
    </submittedName>
</protein>
<evidence type="ECO:0000256" key="1">
    <source>
        <dbReference type="SAM" id="MobiDB-lite"/>
    </source>
</evidence>
<proteinExistence type="predicted"/>
<sequence>MHTASSSPSSSDNSVNHAGKPQKTSERIKQRVEDTVDKVKAKVKGEDTKDEHNYAHQAGATSAVPASADPRVDATGRNKGDALTSGNTASKTRPYGDQHCVDSTCTKEHPHAANLPQTGLHGNQQKRTGDAYTGNVHGNDRTGNAYTGGDVYNKDKHHTSNITKAVDPSSQLSSGNAFDKDRTGNAYTGNAYNAGNDVYNKDKHHTSNVAKAVDPSSQLSSGNAFNKDRTGDVFNKDRTGDVFNKDRTGDAYTGNAYNTGSDVYNKDKHHTSNVAKAVDPSSQLSSGNAFDKDRTGDAYTGNAFDSNSPYASKNPQSATQRGQNVETGYDRENPLSSNVPRVGATEQRTAADASYGNTALNDSFNASNPNYARK</sequence>
<comment type="caution">
    <text evidence="2">The sequence shown here is derived from an EMBL/GenBank/DDBJ whole genome shotgun (WGS) entry which is preliminary data.</text>
</comment>
<feature type="compositionally biased region" description="Basic and acidic residues" evidence="1">
    <location>
        <begin position="23"/>
        <end position="54"/>
    </location>
</feature>
<evidence type="ECO:0000313" key="2">
    <source>
        <dbReference type="EMBL" id="KAJ2678958.1"/>
    </source>
</evidence>
<feature type="region of interest" description="Disordered" evidence="1">
    <location>
        <begin position="212"/>
        <end position="374"/>
    </location>
</feature>
<feature type="region of interest" description="Disordered" evidence="1">
    <location>
        <begin position="111"/>
        <end position="193"/>
    </location>
</feature>
<organism evidence="2 3">
    <name type="scientific">Coemansia spiralis</name>
    <dbReference type="NCBI Taxonomy" id="417178"/>
    <lineage>
        <taxon>Eukaryota</taxon>
        <taxon>Fungi</taxon>
        <taxon>Fungi incertae sedis</taxon>
        <taxon>Zoopagomycota</taxon>
        <taxon>Kickxellomycotina</taxon>
        <taxon>Kickxellomycetes</taxon>
        <taxon>Kickxellales</taxon>
        <taxon>Kickxellaceae</taxon>
        <taxon>Coemansia</taxon>
    </lineage>
</organism>
<feature type="compositionally biased region" description="Low complexity" evidence="1">
    <location>
        <begin position="1"/>
        <end position="14"/>
    </location>
</feature>